<accession>A0A1H5XN44</accession>
<name>A0A1H5XN44_9BACT</name>
<dbReference type="STRING" id="1120964.GCA_001313265_03118"/>
<feature type="transmembrane region" description="Helical" evidence="1">
    <location>
        <begin position="40"/>
        <end position="57"/>
    </location>
</feature>
<evidence type="ECO:0000259" key="2">
    <source>
        <dbReference type="Pfam" id="PF09917"/>
    </source>
</evidence>
<evidence type="ECO:0000256" key="1">
    <source>
        <dbReference type="SAM" id="Phobius"/>
    </source>
</evidence>
<dbReference type="EMBL" id="FNVR01000014">
    <property type="protein sequence ID" value="SEG13063.1"/>
    <property type="molecule type" value="Genomic_DNA"/>
</dbReference>
<feature type="domain" description="DUF2147" evidence="2">
    <location>
        <begin position="65"/>
        <end position="178"/>
    </location>
</feature>
<dbReference type="Gene3D" id="2.40.128.520">
    <property type="match status" value="1"/>
</dbReference>
<dbReference type="PANTHER" id="PTHR36919:SF2">
    <property type="entry name" value="BLL6627 PROTEIN"/>
    <property type="match status" value="1"/>
</dbReference>
<organism evidence="3 4">
    <name type="scientific">Algoriphagus boritolerans DSM 17298 = JCM 18970</name>
    <dbReference type="NCBI Taxonomy" id="1120964"/>
    <lineage>
        <taxon>Bacteria</taxon>
        <taxon>Pseudomonadati</taxon>
        <taxon>Bacteroidota</taxon>
        <taxon>Cytophagia</taxon>
        <taxon>Cytophagales</taxon>
        <taxon>Cyclobacteriaceae</taxon>
        <taxon>Algoriphagus</taxon>
    </lineage>
</organism>
<gene>
    <name evidence="3" type="ORF">SAMN03080598_02587</name>
</gene>
<evidence type="ECO:0000313" key="3">
    <source>
        <dbReference type="EMBL" id="SEG13063.1"/>
    </source>
</evidence>
<protein>
    <submittedName>
        <fullName evidence="3">Uncharacterized conserved protein, DUF2147 family</fullName>
    </submittedName>
</protein>
<evidence type="ECO:0000313" key="4">
    <source>
        <dbReference type="Proteomes" id="UP000236736"/>
    </source>
</evidence>
<sequence length="180" mass="20371">MKSSRTKIVTHWDAPITSGKPCEIPCGLLENYKHMKKRQIVSLLVVLVLGLASQAHAQTENKILGLWYNTEKTAQVEITKKESEYIGKIAWLKDPNPDGKPATDRQNSDPKMRQRTLMGLPILKGLKYSGGVWKDGEIYDPKNGKTYSCELKLKSDSVLEMRGYLGFSFVGRTVEWTRVK</sequence>
<reference evidence="4" key="1">
    <citation type="submission" date="2016-10" db="EMBL/GenBank/DDBJ databases">
        <authorList>
            <person name="Varghese N."/>
            <person name="Submissions S."/>
        </authorList>
    </citation>
    <scope>NUCLEOTIDE SEQUENCE [LARGE SCALE GENOMIC DNA]</scope>
    <source>
        <strain evidence="4">DSM 17298</strain>
    </source>
</reference>
<dbReference type="Pfam" id="PF09917">
    <property type="entry name" value="DUF2147"/>
    <property type="match status" value="1"/>
</dbReference>
<proteinExistence type="predicted"/>
<dbReference type="AlphaFoldDB" id="A0A1H5XN44"/>
<keyword evidence="4" id="KW-1185">Reference proteome</keyword>
<keyword evidence="1" id="KW-0812">Transmembrane</keyword>
<keyword evidence="1" id="KW-0472">Membrane</keyword>
<dbReference type="InterPro" id="IPR019223">
    <property type="entry name" value="DUF2147"/>
</dbReference>
<dbReference type="PANTHER" id="PTHR36919">
    <property type="entry name" value="BLR1215 PROTEIN"/>
    <property type="match status" value="1"/>
</dbReference>
<keyword evidence="1" id="KW-1133">Transmembrane helix</keyword>
<dbReference type="Proteomes" id="UP000236736">
    <property type="component" value="Unassembled WGS sequence"/>
</dbReference>